<dbReference type="GO" id="GO:0005524">
    <property type="term" value="F:ATP binding"/>
    <property type="evidence" value="ECO:0007669"/>
    <property type="project" value="UniProtKB-KW"/>
</dbReference>
<dbReference type="KEGG" id="vg:26639961"/>
<dbReference type="GO" id="GO:0016787">
    <property type="term" value="F:hydrolase activity"/>
    <property type="evidence" value="ECO:0007669"/>
    <property type="project" value="UniProtKB-KW"/>
</dbReference>
<dbReference type="Proteomes" id="UP000201506">
    <property type="component" value="Segment"/>
</dbReference>
<dbReference type="InterPro" id="IPR045455">
    <property type="entry name" value="NrS-1_pol-like_helicase"/>
</dbReference>
<proteinExistence type="predicted"/>
<dbReference type="InterPro" id="IPR006500">
    <property type="entry name" value="Helicase_put_C_phage/plasmid"/>
</dbReference>
<dbReference type="PROSITE" id="PS51206">
    <property type="entry name" value="SF3_HELICASE_1"/>
    <property type="match status" value="1"/>
</dbReference>
<dbReference type="OrthoDB" id="11318at10239"/>
<dbReference type="Pfam" id="PF08706">
    <property type="entry name" value="D5_N"/>
    <property type="match status" value="1"/>
</dbReference>
<dbReference type="Gene3D" id="3.40.50.300">
    <property type="entry name" value="P-loop containing nucleotide triphosphate hydrolases"/>
    <property type="match status" value="1"/>
</dbReference>
<protein>
    <submittedName>
        <fullName evidence="5">Primase</fullName>
    </submittedName>
</protein>
<dbReference type="NCBIfam" id="TIGR01613">
    <property type="entry name" value="primase_Cterm"/>
    <property type="match status" value="1"/>
</dbReference>
<evidence type="ECO:0000256" key="2">
    <source>
        <dbReference type="ARBA" id="ARBA00022801"/>
    </source>
</evidence>
<dbReference type="InterPro" id="IPR014015">
    <property type="entry name" value="Helicase_SF3_DNA-vir"/>
</dbReference>
<sequence>MSMLDQLAGRHFAEAVPARFALSVPERADLELNDRGNAARLLAAYGQDLLFVPGKGWGVWDGMRFSFQSGGLAAAEIAARLPDLIQEEIEAVKAREFDEFTLERRMRQEHEKRNGKRYLDLQDVAQDMRAELIKRLAAHQIKCGNVDKQVKALKAAEWQVRAEIHDLDADPWVLVVQNGMVDLKAVKDMRPREGTADNPEPFAKWRAGWLKPVDRTGRPTKVAGTVFVPGAECPAWESFMELVVPDEAIRRCLQRCFGALVFGRNVAQVALLLRGGGGNGKSTLTKIIGEVLGTFGGYAQPAKVEMFLQTQNQSAGQASPEEVDLPGARMIVASEPAVTDVFSAKKIKSMTGGDLRPARALGMPQFIYRPTAVPVISFNRTPRIKDEDEGTRRRLVFIPLEVNLRELPPERRKTEIEAEAALRAELPGILNWMLDGFRDFYTRIEAGSGTPPGIDPPPSMLALKDRIMEAADPVGTFLRECAEIGDPAKYRVPTPEFFRAFKAWARDNGARVFSDAALRDNLSEKGFEKGKVQGNMVFKGFRWQDDPLVQRYLTESPTFTGGGGQYDESDFR</sequence>
<name>A0A0K1LL91_9CAUD</name>
<keyword evidence="2" id="KW-0378">Hydrolase</keyword>
<dbReference type="InterPro" id="IPR027417">
    <property type="entry name" value="P-loop_NTPase"/>
</dbReference>
<evidence type="ECO:0000256" key="3">
    <source>
        <dbReference type="ARBA" id="ARBA00022840"/>
    </source>
</evidence>
<dbReference type="SMART" id="SM00885">
    <property type="entry name" value="D5_N"/>
    <property type="match status" value="1"/>
</dbReference>
<reference evidence="5 6" key="1">
    <citation type="journal article" date="2016" name="Genome Announc.">
        <title>Complete Genome Sequences of Five Bacteriophages That Infect Rhodobacter capsulatus.</title>
        <authorList>
            <person name="Bollivar D.W."/>
            <person name="Bernardoni B."/>
            <person name="Bockman M.R."/>
            <person name="Miller B.M."/>
            <person name="Russell D.A."/>
            <person name="Delesalle V.A."/>
            <person name="Krukonis G.P."/>
            <person name="Hatfull G.F."/>
            <person name="Cross M.R."/>
            <person name="Szewczyk M.M."/>
            <person name="Eppurath A."/>
        </authorList>
    </citation>
    <scope>NUCLEOTIDE SEQUENCE [LARGE SCALE GENOMIC DNA]</scope>
</reference>
<evidence type="ECO:0000313" key="5">
    <source>
        <dbReference type="EMBL" id="AKU43286.1"/>
    </source>
</evidence>
<dbReference type="Pfam" id="PF19263">
    <property type="entry name" value="DUF5906"/>
    <property type="match status" value="1"/>
</dbReference>
<dbReference type="PANTHER" id="PTHR35372:SF2">
    <property type="entry name" value="SF3 HELICASE DOMAIN-CONTAINING PROTEIN"/>
    <property type="match status" value="1"/>
</dbReference>
<dbReference type="RefSeq" id="YP_009213509.1">
    <property type="nucleotide sequence ID" value="NC_028954.1"/>
</dbReference>
<evidence type="ECO:0000256" key="1">
    <source>
        <dbReference type="ARBA" id="ARBA00022741"/>
    </source>
</evidence>
<organism evidence="5 6">
    <name type="scientific">Rhodobacter phage RcRhea</name>
    <dbReference type="NCBI Taxonomy" id="1662332"/>
    <lineage>
        <taxon>Viruses</taxon>
        <taxon>Duplodnaviria</taxon>
        <taxon>Heunggongvirae</taxon>
        <taxon>Uroviricota</taxon>
        <taxon>Caudoviricetes</taxon>
        <taxon>Cronusvirus</taxon>
        <taxon>Cronusvirus cronus</taxon>
    </lineage>
</organism>
<gene>
    <name evidence="5" type="ORF">RCRHEA_42</name>
</gene>
<dbReference type="InterPro" id="IPR051620">
    <property type="entry name" value="ORF904-like_C"/>
</dbReference>
<dbReference type="GeneID" id="26639961"/>
<evidence type="ECO:0000259" key="4">
    <source>
        <dbReference type="PROSITE" id="PS51206"/>
    </source>
</evidence>
<dbReference type="InterPro" id="IPR014818">
    <property type="entry name" value="Phage/plasmid_primase_P4_C"/>
</dbReference>
<keyword evidence="3" id="KW-0067">ATP-binding</keyword>
<dbReference type="EMBL" id="KR935216">
    <property type="protein sequence ID" value="AKU43286.1"/>
    <property type="molecule type" value="Genomic_DNA"/>
</dbReference>
<keyword evidence="1" id="KW-0547">Nucleotide-binding</keyword>
<dbReference type="SUPFAM" id="SSF52540">
    <property type="entry name" value="P-loop containing nucleoside triphosphate hydrolases"/>
    <property type="match status" value="1"/>
</dbReference>
<feature type="domain" description="SF3 helicase" evidence="4">
    <location>
        <begin position="244"/>
        <end position="416"/>
    </location>
</feature>
<dbReference type="PANTHER" id="PTHR35372">
    <property type="entry name" value="ATP BINDING PROTEIN-RELATED"/>
    <property type="match status" value="1"/>
</dbReference>
<accession>A0A0K1LL91</accession>
<evidence type="ECO:0000313" key="6">
    <source>
        <dbReference type="Proteomes" id="UP000201506"/>
    </source>
</evidence>